<dbReference type="Proteomes" id="UP000005222">
    <property type="component" value="Chromosome H"/>
</dbReference>
<comment type="subcellular location">
    <subcellularLocation>
        <location evidence="1">Endoplasmic reticulum membrane</location>
        <topology evidence="1">Multi-pass membrane protein</topology>
    </subcellularLocation>
</comment>
<dbReference type="OrthoDB" id="9909019at2759"/>
<evidence type="ECO:0000259" key="12">
    <source>
        <dbReference type="Pfam" id="PF01529"/>
    </source>
</evidence>
<reference evidence="14" key="1">
    <citation type="submission" date="2011-10" db="EMBL/GenBank/DDBJ databases">
        <authorList>
            <person name="Genoscope - CEA"/>
        </authorList>
    </citation>
    <scope>NUCLEOTIDE SEQUENCE</scope>
</reference>
<dbReference type="FunCoup" id="G8YHE4">
    <property type="interactions" value="272"/>
</dbReference>
<evidence type="ECO:0000256" key="11">
    <source>
        <dbReference type="RuleBase" id="RU079119"/>
    </source>
</evidence>
<comment type="similarity">
    <text evidence="9">Belongs to the DHHC palmitoyltransferase family. ERF2/ZDHHC9 subfamily.</text>
</comment>
<dbReference type="PANTHER" id="PTHR22883:SF43">
    <property type="entry name" value="PALMITOYLTRANSFERASE APP"/>
    <property type="match status" value="1"/>
</dbReference>
<evidence type="ECO:0000313" key="14">
    <source>
        <dbReference type="EMBL" id="CCE80846.1"/>
    </source>
</evidence>
<keyword evidence="6" id="KW-0564">Palmitate</keyword>
<comment type="catalytic activity">
    <reaction evidence="10 11">
        <text>L-cysteinyl-[protein] + hexadecanoyl-CoA = S-hexadecanoyl-L-cysteinyl-[protein] + CoA</text>
        <dbReference type="Rhea" id="RHEA:36683"/>
        <dbReference type="Rhea" id="RHEA-COMP:10131"/>
        <dbReference type="Rhea" id="RHEA-COMP:11032"/>
        <dbReference type="ChEBI" id="CHEBI:29950"/>
        <dbReference type="ChEBI" id="CHEBI:57287"/>
        <dbReference type="ChEBI" id="CHEBI:57379"/>
        <dbReference type="ChEBI" id="CHEBI:74151"/>
        <dbReference type="EC" id="2.3.1.225"/>
    </reaction>
</comment>
<dbReference type="STRING" id="559304.G8YHE4"/>
<evidence type="ECO:0000256" key="9">
    <source>
        <dbReference type="ARBA" id="ARBA00023463"/>
    </source>
</evidence>
<keyword evidence="7" id="KW-0449">Lipoprotein</keyword>
<dbReference type="InParanoid" id="G8YHE4"/>
<dbReference type="EMBL" id="FO082053">
    <property type="protein sequence ID" value="CCE80081.1"/>
    <property type="molecule type" value="Genomic_DNA"/>
</dbReference>
<dbReference type="GO" id="GO:0019706">
    <property type="term" value="F:protein-cysteine S-palmitoyltransferase activity"/>
    <property type="evidence" value="ECO:0007669"/>
    <property type="project" value="UniProtKB-EC"/>
</dbReference>
<evidence type="ECO:0000256" key="10">
    <source>
        <dbReference type="ARBA" id="ARBA00048048"/>
    </source>
</evidence>
<dbReference type="InterPro" id="IPR001594">
    <property type="entry name" value="Palmitoyltrfase_DHHC"/>
</dbReference>
<dbReference type="InterPro" id="IPR039859">
    <property type="entry name" value="PFA4/ZDH16/20/ERF2-like"/>
</dbReference>
<feature type="transmembrane region" description="Helical" evidence="11">
    <location>
        <begin position="268"/>
        <end position="292"/>
    </location>
</feature>
<dbReference type="GO" id="GO:0006612">
    <property type="term" value="P:protein targeting to membrane"/>
    <property type="evidence" value="ECO:0007669"/>
    <property type="project" value="TreeGrafter"/>
</dbReference>
<dbReference type="PANTHER" id="PTHR22883">
    <property type="entry name" value="ZINC FINGER DHHC DOMAIN CONTAINING PROTEIN"/>
    <property type="match status" value="1"/>
</dbReference>
<feature type="transmembrane region" description="Helical" evidence="11">
    <location>
        <begin position="111"/>
        <end position="130"/>
    </location>
</feature>
<name>G8YHE4_PICSO</name>
<proteinExistence type="inferred from homology"/>
<dbReference type="GO" id="GO:0005789">
    <property type="term" value="C:endoplasmic reticulum membrane"/>
    <property type="evidence" value="ECO:0007669"/>
    <property type="project" value="UniProtKB-SubCell"/>
</dbReference>
<gene>
    <name evidence="14" type="primary">Piso0_003179</name>
    <name evidence="13" type="ORF">GNLVRS01_PISO0G06628g</name>
    <name evidence="14" type="ORF">GNLVRS01_PISO0H06629g</name>
</gene>
<evidence type="ECO:0000256" key="1">
    <source>
        <dbReference type="ARBA" id="ARBA00004477"/>
    </source>
</evidence>
<evidence type="ECO:0000313" key="15">
    <source>
        <dbReference type="Proteomes" id="UP000005222"/>
    </source>
</evidence>
<evidence type="ECO:0000256" key="4">
    <source>
        <dbReference type="ARBA" id="ARBA00022989"/>
    </source>
</evidence>
<evidence type="ECO:0000256" key="8">
    <source>
        <dbReference type="ARBA" id="ARBA00023315"/>
    </source>
</evidence>
<evidence type="ECO:0000256" key="5">
    <source>
        <dbReference type="ARBA" id="ARBA00023136"/>
    </source>
</evidence>
<feature type="transmembrane region" description="Helical" evidence="11">
    <location>
        <begin position="221"/>
        <end position="248"/>
    </location>
</feature>
<feature type="transmembrane region" description="Helical" evidence="11">
    <location>
        <begin position="81"/>
        <end position="99"/>
    </location>
</feature>
<dbReference type="EC" id="2.3.1.225" evidence="11"/>
<keyword evidence="5 11" id="KW-0472">Membrane</keyword>
<organism evidence="14 15">
    <name type="scientific">Pichia sorbitophila (strain ATCC MYA-4447 / BCRC 22081 / CBS 7064 / NBRC 10061 / NRRL Y-12695)</name>
    <name type="common">Hybrid yeast</name>
    <dbReference type="NCBI Taxonomy" id="559304"/>
    <lineage>
        <taxon>Eukaryota</taxon>
        <taxon>Fungi</taxon>
        <taxon>Dikarya</taxon>
        <taxon>Ascomycota</taxon>
        <taxon>Saccharomycotina</taxon>
        <taxon>Pichiomycetes</taxon>
        <taxon>Debaryomycetaceae</taxon>
        <taxon>Millerozyma</taxon>
    </lineage>
</organism>
<keyword evidence="8 11" id="KW-0012">Acyltransferase</keyword>
<sequence length="366" mass="42353">MKARRGIAKERPESEDSVTTRNEALWRKIFFNWLITDPCLLIDEHKEDAKHLKNYQVQNQEGLKYVFFCGGRFKTIKQKPINVLTGVLLVAPAVLFWIFDAKWLCDHISPSLVVIFTYIWFLSFSYFVNASTSDPGTLPRNVHLPYKIDDESTKAPEEYFSTVSLPYKDEHTPVTVRYCSTCHIWRPPRTSHCSVCNSCIAALDHHCIFLNNCVGQRNHSVFLWFLLSTVTCCILLAILSFVQIFHYLMVSNSEIKTFRESITKHPVAFLLAIYSLLGLVYPWMLLLCHLFLTSFNVTTREYLSNYQTRGTVYSLFTSFNPNSTIKSLYLNWLGKPNGVSLIPMRDSYTRGDMRFEKVNPLQSFTV</sequence>
<feature type="domain" description="Palmitoyltransferase DHHC" evidence="12">
    <location>
        <begin position="177"/>
        <end position="304"/>
    </location>
</feature>
<keyword evidence="4 11" id="KW-1133">Transmembrane helix</keyword>
<dbReference type="Proteomes" id="UP000005222">
    <property type="component" value="Chromosome G"/>
</dbReference>
<keyword evidence="3 11" id="KW-0812">Transmembrane</keyword>
<dbReference type="PROSITE" id="PS50216">
    <property type="entry name" value="DHHC"/>
    <property type="match status" value="1"/>
</dbReference>
<dbReference type="HOGENOM" id="CLU_047581_1_0_1"/>
<accession>G8YHE4</accession>
<evidence type="ECO:0000256" key="7">
    <source>
        <dbReference type="ARBA" id="ARBA00023288"/>
    </source>
</evidence>
<dbReference type="GO" id="GO:0005794">
    <property type="term" value="C:Golgi apparatus"/>
    <property type="evidence" value="ECO:0007669"/>
    <property type="project" value="TreeGrafter"/>
</dbReference>
<keyword evidence="2 11" id="KW-0808">Transferase</keyword>
<reference evidence="15" key="2">
    <citation type="journal article" date="2012" name="G3 (Bethesda)">
        <title>Pichia sorbitophila, an interspecies yeast hybrid reveals early steps of genome resolution following polyploidization.</title>
        <authorList>
            <person name="Leh Louis V."/>
            <person name="Despons L."/>
            <person name="Friedrich A."/>
            <person name="Martin T."/>
            <person name="Durrens P."/>
            <person name="Casaregola S."/>
            <person name="Neuveglise C."/>
            <person name="Fairhead C."/>
            <person name="Marck C."/>
            <person name="Cruz J.A."/>
            <person name="Straub M.L."/>
            <person name="Kugler V."/>
            <person name="Sacerdot C."/>
            <person name="Uzunov Z."/>
            <person name="Thierry A."/>
            <person name="Weiss S."/>
            <person name="Bleykasten C."/>
            <person name="De Montigny J."/>
            <person name="Jacques N."/>
            <person name="Jung P."/>
            <person name="Lemaire M."/>
            <person name="Mallet S."/>
            <person name="Morel G."/>
            <person name="Richard G.F."/>
            <person name="Sarkar A."/>
            <person name="Savel G."/>
            <person name="Schacherer J."/>
            <person name="Seret M.L."/>
            <person name="Talla E."/>
            <person name="Samson G."/>
            <person name="Jubin C."/>
            <person name="Poulain J."/>
            <person name="Vacherie B."/>
            <person name="Barbe V."/>
            <person name="Pelletier E."/>
            <person name="Sherman D.J."/>
            <person name="Westhof E."/>
            <person name="Weissenbach J."/>
            <person name="Baret P.V."/>
            <person name="Wincker P."/>
            <person name="Gaillardin C."/>
            <person name="Dujon B."/>
            <person name="Souciet J.L."/>
        </authorList>
    </citation>
    <scope>NUCLEOTIDE SEQUENCE [LARGE SCALE GENOMIC DNA]</scope>
    <source>
        <strain evidence="15">ATCC MYA-4447 / BCRC 22081 / CBS 7064 / NBRC 10061 / NRRL Y-12695</strain>
    </source>
</reference>
<evidence type="ECO:0000256" key="6">
    <source>
        <dbReference type="ARBA" id="ARBA00023139"/>
    </source>
</evidence>
<protein>
    <recommendedName>
        <fullName evidence="11">Palmitoyltransferase</fullName>
        <ecNumber evidence="11">2.3.1.225</ecNumber>
    </recommendedName>
</protein>
<dbReference type="Pfam" id="PF01529">
    <property type="entry name" value="DHHC"/>
    <property type="match status" value="1"/>
</dbReference>
<comment type="domain">
    <text evidence="11">The DHHC domain is required for palmitoyltransferase activity.</text>
</comment>
<evidence type="ECO:0000256" key="3">
    <source>
        <dbReference type="ARBA" id="ARBA00022692"/>
    </source>
</evidence>
<keyword evidence="15" id="KW-1185">Reference proteome</keyword>
<dbReference type="EMBL" id="FO082052">
    <property type="protein sequence ID" value="CCE80846.1"/>
    <property type="molecule type" value="Genomic_DNA"/>
</dbReference>
<evidence type="ECO:0000313" key="13">
    <source>
        <dbReference type="EMBL" id="CCE80081.1"/>
    </source>
</evidence>
<evidence type="ECO:0000256" key="2">
    <source>
        <dbReference type="ARBA" id="ARBA00022679"/>
    </source>
</evidence>
<dbReference type="AlphaFoldDB" id="G8YHE4"/>
<dbReference type="eggNOG" id="KOG1311">
    <property type="taxonomic scope" value="Eukaryota"/>
</dbReference>